<dbReference type="AlphaFoldDB" id="A0A238KJL7"/>
<protein>
    <submittedName>
        <fullName evidence="3">Putative oxidoreductase</fullName>
        <ecNumber evidence="3">1.-.-.-</ecNumber>
    </submittedName>
</protein>
<dbReference type="PRINTS" id="PR00080">
    <property type="entry name" value="SDRFAMILY"/>
</dbReference>
<dbReference type="Gene3D" id="3.40.50.720">
    <property type="entry name" value="NAD(P)-binding Rossmann-like Domain"/>
    <property type="match status" value="1"/>
</dbReference>
<dbReference type="Pfam" id="PF00106">
    <property type="entry name" value="adh_short"/>
    <property type="match status" value="1"/>
</dbReference>
<organism evidence="3 4">
    <name type="scientific">Pelagimonas varians</name>
    <dbReference type="NCBI Taxonomy" id="696760"/>
    <lineage>
        <taxon>Bacteria</taxon>
        <taxon>Pseudomonadati</taxon>
        <taxon>Pseudomonadota</taxon>
        <taxon>Alphaproteobacteria</taxon>
        <taxon>Rhodobacterales</taxon>
        <taxon>Roseobacteraceae</taxon>
        <taxon>Pelagimonas</taxon>
    </lineage>
</organism>
<dbReference type="InterPro" id="IPR002347">
    <property type="entry name" value="SDR_fam"/>
</dbReference>
<keyword evidence="4" id="KW-1185">Reference proteome</keyword>
<dbReference type="Proteomes" id="UP000220836">
    <property type="component" value="Unassembled WGS sequence"/>
</dbReference>
<proteinExistence type="inferred from homology"/>
<evidence type="ECO:0000313" key="4">
    <source>
        <dbReference type="Proteomes" id="UP000220836"/>
    </source>
</evidence>
<dbReference type="OrthoDB" id="8280747at2"/>
<name>A0A238KJL7_9RHOB</name>
<dbReference type="PANTHER" id="PTHR42760">
    <property type="entry name" value="SHORT-CHAIN DEHYDROGENASES/REDUCTASES FAMILY MEMBER"/>
    <property type="match status" value="1"/>
</dbReference>
<dbReference type="GO" id="GO:0016616">
    <property type="term" value="F:oxidoreductase activity, acting on the CH-OH group of donors, NAD or NADP as acceptor"/>
    <property type="evidence" value="ECO:0007669"/>
    <property type="project" value="TreeGrafter"/>
</dbReference>
<dbReference type="InterPro" id="IPR036291">
    <property type="entry name" value="NAD(P)-bd_dom_sf"/>
</dbReference>
<evidence type="ECO:0000256" key="2">
    <source>
        <dbReference type="RuleBase" id="RU000363"/>
    </source>
</evidence>
<dbReference type="EC" id="1.-.-.-" evidence="3"/>
<dbReference type="PRINTS" id="PR00081">
    <property type="entry name" value="GDHRDH"/>
</dbReference>
<comment type="similarity">
    <text evidence="1 2">Belongs to the short-chain dehydrogenases/reductases (SDR) family.</text>
</comment>
<evidence type="ECO:0000313" key="3">
    <source>
        <dbReference type="EMBL" id="SMX42908.1"/>
    </source>
</evidence>
<dbReference type="SUPFAM" id="SSF51735">
    <property type="entry name" value="NAD(P)-binding Rossmann-fold domains"/>
    <property type="match status" value="1"/>
</dbReference>
<reference evidence="3 4" key="1">
    <citation type="submission" date="2017-05" db="EMBL/GenBank/DDBJ databases">
        <authorList>
            <person name="Song R."/>
            <person name="Chenine A.L."/>
            <person name="Ruprecht R.M."/>
        </authorList>
    </citation>
    <scope>NUCLEOTIDE SEQUENCE [LARGE SCALE GENOMIC DNA]</scope>
    <source>
        <strain evidence="3 4">CECT 8663</strain>
    </source>
</reference>
<sequence length="254" mass="26947">MSQISPNDGFVFITGAGSGLGRALSAELVKAGFTVVGAGRRHSALAETAAMLGDKFQPVVLDVSDARATQHVFAERIKANGPLAILINNAAVYPHRDILDETPDSFAKTIQINLGGVFNCSHAALQDMAPRGFGRILNVASMADIDPLPCSAAYSVSKGAVTILTRAMVADLGDRFPGIAIGDWLPGMLQTSMGIPNGLQPEKAAKWGAKLARMNDPSLNGAVFEMGAEILPVRGLRGKIKDFLLMRKRKPRQI</sequence>
<dbReference type="CDD" id="cd05233">
    <property type="entry name" value="SDR_c"/>
    <property type="match status" value="1"/>
</dbReference>
<keyword evidence="3" id="KW-0560">Oxidoreductase</keyword>
<gene>
    <name evidence="3" type="ORF">PEV8663_02525</name>
</gene>
<dbReference type="EMBL" id="FXYH01000008">
    <property type="protein sequence ID" value="SMX42908.1"/>
    <property type="molecule type" value="Genomic_DNA"/>
</dbReference>
<dbReference type="RefSeq" id="WP_097805006.1">
    <property type="nucleotide sequence ID" value="NZ_FXYH01000008.1"/>
</dbReference>
<accession>A0A238KJL7</accession>
<evidence type="ECO:0000256" key="1">
    <source>
        <dbReference type="ARBA" id="ARBA00006484"/>
    </source>
</evidence>